<keyword evidence="3 6" id="KW-0547">Nucleotide-binding</keyword>
<dbReference type="InterPro" id="IPR009019">
    <property type="entry name" value="KH_sf_prok-type"/>
</dbReference>
<evidence type="ECO:0000259" key="10">
    <source>
        <dbReference type="PROSITE" id="PS51713"/>
    </source>
</evidence>
<keyword evidence="12" id="KW-1185">Reference proteome</keyword>
<dbReference type="OrthoDB" id="9805918at2"/>
<dbReference type="Gene3D" id="3.40.50.300">
    <property type="entry name" value="P-loop containing nucleotide triphosphate hydrolases"/>
    <property type="match status" value="1"/>
</dbReference>
<dbReference type="FunCoup" id="E8MZ37">
    <property type="interactions" value="391"/>
</dbReference>
<dbReference type="HOGENOM" id="CLU_038009_1_0_0"/>
<feature type="binding site" evidence="6">
    <location>
        <begin position="131"/>
        <end position="134"/>
    </location>
    <ligand>
        <name>GTP</name>
        <dbReference type="ChEBI" id="CHEBI:37565"/>
    </ligand>
</feature>
<feature type="region of interest" description="G3" evidence="7">
    <location>
        <begin position="65"/>
        <end position="68"/>
    </location>
</feature>
<dbReference type="HAMAP" id="MF_00367">
    <property type="entry name" value="GTPase_Era"/>
    <property type="match status" value="1"/>
</dbReference>
<keyword evidence="6" id="KW-0690">Ribosome biogenesis</keyword>
<dbReference type="GO" id="GO:0005886">
    <property type="term" value="C:plasma membrane"/>
    <property type="evidence" value="ECO:0007669"/>
    <property type="project" value="UniProtKB-SubCell"/>
</dbReference>
<feature type="binding site" evidence="6">
    <location>
        <begin position="65"/>
        <end position="69"/>
    </location>
    <ligand>
        <name>GTP</name>
        <dbReference type="ChEBI" id="CHEBI:37565"/>
    </ligand>
</feature>
<evidence type="ECO:0000256" key="8">
    <source>
        <dbReference type="RuleBase" id="RU003761"/>
    </source>
</evidence>
<dbReference type="AlphaFoldDB" id="E8MZ37"/>
<organism evidence="11 12">
    <name type="scientific">Anaerolinea thermophila (strain DSM 14523 / JCM 11388 / NBRC 100420 / UNI-1)</name>
    <dbReference type="NCBI Taxonomy" id="926569"/>
    <lineage>
        <taxon>Bacteria</taxon>
        <taxon>Bacillati</taxon>
        <taxon>Chloroflexota</taxon>
        <taxon>Anaerolineae</taxon>
        <taxon>Anaerolineales</taxon>
        <taxon>Anaerolineaceae</taxon>
        <taxon>Anaerolinea</taxon>
    </lineage>
</organism>
<dbReference type="PANTHER" id="PTHR42698:SF1">
    <property type="entry name" value="GTPASE ERA, MITOCHONDRIAL"/>
    <property type="match status" value="1"/>
</dbReference>
<dbReference type="InterPro" id="IPR005662">
    <property type="entry name" value="GTPase_Era-like"/>
</dbReference>
<gene>
    <name evidence="6 11" type="primary">era</name>
    <name evidence="11" type="ordered locus">ANT_01460</name>
</gene>
<dbReference type="RefSeq" id="WP_013558578.1">
    <property type="nucleotide sequence ID" value="NC_014960.1"/>
</dbReference>
<comment type="subunit">
    <text evidence="6">Monomer.</text>
</comment>
<dbReference type="Gene3D" id="3.30.300.20">
    <property type="match status" value="1"/>
</dbReference>
<dbReference type="PROSITE" id="PS51713">
    <property type="entry name" value="G_ERA"/>
    <property type="match status" value="1"/>
</dbReference>
<dbReference type="PRINTS" id="PR00326">
    <property type="entry name" value="GTP1OBG"/>
</dbReference>
<name>E8MZ37_ANATU</name>
<feature type="region of interest" description="G5" evidence="7">
    <location>
        <begin position="160"/>
        <end position="162"/>
    </location>
</feature>
<evidence type="ECO:0000256" key="3">
    <source>
        <dbReference type="ARBA" id="ARBA00022741"/>
    </source>
</evidence>
<feature type="region of interest" description="G1" evidence="7">
    <location>
        <begin position="18"/>
        <end position="25"/>
    </location>
</feature>
<dbReference type="STRING" id="926569.ANT_01460"/>
<evidence type="ECO:0000256" key="6">
    <source>
        <dbReference type="HAMAP-Rule" id="MF_00367"/>
    </source>
</evidence>
<evidence type="ECO:0000256" key="5">
    <source>
        <dbReference type="ARBA" id="ARBA00023134"/>
    </source>
</evidence>
<evidence type="ECO:0000256" key="4">
    <source>
        <dbReference type="ARBA" id="ARBA00022884"/>
    </source>
</evidence>
<comment type="subcellular location">
    <subcellularLocation>
        <location evidence="6">Cytoplasm</location>
    </subcellularLocation>
    <subcellularLocation>
        <location evidence="6">Cell membrane</location>
        <topology evidence="6">Peripheral membrane protein</topology>
    </subcellularLocation>
</comment>
<comment type="similarity">
    <text evidence="1 6 7 8">Belongs to the TRAFAC class TrmE-Era-EngA-EngB-Septin-like GTPase superfamily. Era GTPase family.</text>
</comment>
<dbReference type="CDD" id="cd04163">
    <property type="entry name" value="Era"/>
    <property type="match status" value="1"/>
</dbReference>
<feature type="region of interest" description="G4" evidence="7">
    <location>
        <begin position="131"/>
        <end position="134"/>
    </location>
</feature>
<dbReference type="PROSITE" id="PS50823">
    <property type="entry name" value="KH_TYPE_2"/>
    <property type="match status" value="1"/>
</dbReference>
<proteinExistence type="inferred from homology"/>
<comment type="function">
    <text evidence="6">An essential GTPase that binds both GDP and GTP, with rapid nucleotide exchange. Plays a role in 16S rRNA processing and 30S ribosomal subunit biogenesis and possibly also in cell cycle regulation and energy metabolism.</text>
</comment>
<dbReference type="EMBL" id="AP012029">
    <property type="protein sequence ID" value="BAJ62180.1"/>
    <property type="molecule type" value="Genomic_DNA"/>
</dbReference>
<keyword evidence="6" id="KW-0963">Cytoplasm</keyword>
<evidence type="ECO:0000256" key="1">
    <source>
        <dbReference type="ARBA" id="ARBA00007921"/>
    </source>
</evidence>
<keyword evidence="6" id="KW-0699">rRNA-binding</keyword>
<dbReference type="NCBIfam" id="NF000908">
    <property type="entry name" value="PRK00089.1"/>
    <property type="match status" value="1"/>
</dbReference>
<dbReference type="InterPro" id="IPR006073">
    <property type="entry name" value="GTP-bd"/>
</dbReference>
<dbReference type="Pfam" id="PF01926">
    <property type="entry name" value="MMR_HSR1"/>
    <property type="match status" value="1"/>
</dbReference>
<dbReference type="Pfam" id="PF07650">
    <property type="entry name" value="KH_2"/>
    <property type="match status" value="1"/>
</dbReference>
<dbReference type="KEGG" id="atm:ANT_01460"/>
<evidence type="ECO:0000256" key="2">
    <source>
        <dbReference type="ARBA" id="ARBA00020484"/>
    </source>
</evidence>
<keyword evidence="5 6" id="KW-0342">GTP-binding</keyword>
<feature type="domain" description="Era-type G" evidence="10">
    <location>
        <begin position="10"/>
        <end position="181"/>
    </location>
</feature>
<dbReference type="Proteomes" id="UP000008922">
    <property type="component" value="Chromosome"/>
</dbReference>
<dbReference type="InterPro" id="IPR030388">
    <property type="entry name" value="G_ERA_dom"/>
</dbReference>
<dbReference type="NCBIfam" id="TIGR00231">
    <property type="entry name" value="small_GTP"/>
    <property type="match status" value="1"/>
</dbReference>
<protein>
    <recommendedName>
        <fullName evidence="2 6">GTPase Era</fullName>
    </recommendedName>
</protein>
<dbReference type="GO" id="GO:0070181">
    <property type="term" value="F:small ribosomal subunit rRNA binding"/>
    <property type="evidence" value="ECO:0007669"/>
    <property type="project" value="UniProtKB-UniRule"/>
</dbReference>
<evidence type="ECO:0000259" key="9">
    <source>
        <dbReference type="PROSITE" id="PS50823"/>
    </source>
</evidence>
<keyword evidence="6" id="KW-1003">Cell membrane</keyword>
<dbReference type="GO" id="GO:0005525">
    <property type="term" value="F:GTP binding"/>
    <property type="evidence" value="ECO:0007669"/>
    <property type="project" value="UniProtKB-UniRule"/>
</dbReference>
<dbReference type="GO" id="GO:0043024">
    <property type="term" value="F:ribosomal small subunit binding"/>
    <property type="evidence" value="ECO:0007669"/>
    <property type="project" value="TreeGrafter"/>
</dbReference>
<dbReference type="GO" id="GO:0005829">
    <property type="term" value="C:cytosol"/>
    <property type="evidence" value="ECO:0007669"/>
    <property type="project" value="TreeGrafter"/>
</dbReference>
<keyword evidence="4 6" id="KW-0694">RNA-binding</keyword>
<evidence type="ECO:0000313" key="11">
    <source>
        <dbReference type="EMBL" id="BAJ62180.1"/>
    </source>
</evidence>
<dbReference type="InParanoid" id="E8MZ37"/>
<sequence>MSEQIPAEFKSGFVAVVGRPNVGKSTLMNRFLGQKIAAVSPRPQTTRRRQLGILTLPQAQMVFVDTPGIHKPVHKLGEYMNQVALDALRDADVVLWLVDASVKPTDEDRLCAQRILEALGQNPANVLLALNKMDQVPEDQRAGRLKGYQDLLSSAWVVWISATSGAGTQDLLDEILRRLPEGPPYYEEEQITDLYEREIAADLIREAALIHLKDEVPHAIAVRIDEYKERSEDTAYIAATLLLERESHKPIVIGKGGEMLKRIGTTARLEIESMSGRKVFLDLRVKVMENWRDNPALLRSLGYVVRKD</sequence>
<feature type="domain" description="KH type-2" evidence="9">
    <location>
        <begin position="212"/>
        <end position="289"/>
    </location>
</feature>
<reference evidence="11 12" key="1">
    <citation type="submission" date="2010-12" db="EMBL/GenBank/DDBJ databases">
        <title>Whole genome sequence of Anaerolinea thermophila UNI-1.</title>
        <authorList>
            <person name="Narita-Yamada S."/>
            <person name="Kishi E."/>
            <person name="Watanabe Y."/>
            <person name="Takasaki K."/>
            <person name="Ankai A."/>
            <person name="Oguchi A."/>
            <person name="Fukui S."/>
            <person name="Takahashi M."/>
            <person name="Yashiro I."/>
            <person name="Hosoyama A."/>
            <person name="Sekiguchi Y."/>
            <person name="Hanada S."/>
            <person name="Fujita N."/>
        </authorList>
    </citation>
    <scope>NUCLEOTIDE SEQUENCE [LARGE SCALE GENOMIC DNA]</scope>
    <source>
        <strain evidence="12">DSM 14523 / JCM 11388 / NBRC 100420 / UNI-1</strain>
    </source>
</reference>
<dbReference type="InterPro" id="IPR027417">
    <property type="entry name" value="P-loop_NTPase"/>
</dbReference>
<dbReference type="eggNOG" id="COG1159">
    <property type="taxonomic scope" value="Bacteria"/>
</dbReference>
<dbReference type="NCBIfam" id="TIGR00436">
    <property type="entry name" value="era"/>
    <property type="match status" value="1"/>
</dbReference>
<feature type="region of interest" description="G2" evidence="7">
    <location>
        <begin position="44"/>
        <end position="48"/>
    </location>
</feature>
<dbReference type="SUPFAM" id="SSF52540">
    <property type="entry name" value="P-loop containing nucleoside triphosphate hydrolases"/>
    <property type="match status" value="1"/>
</dbReference>
<feature type="binding site" evidence="6">
    <location>
        <begin position="18"/>
        <end position="25"/>
    </location>
    <ligand>
        <name>GTP</name>
        <dbReference type="ChEBI" id="CHEBI:37565"/>
    </ligand>
</feature>
<dbReference type="InterPro" id="IPR015946">
    <property type="entry name" value="KH_dom-like_a/b"/>
</dbReference>
<dbReference type="InterPro" id="IPR004044">
    <property type="entry name" value="KH_dom_type_2"/>
</dbReference>
<dbReference type="CDD" id="cd22534">
    <property type="entry name" value="KH-II_Era"/>
    <property type="match status" value="1"/>
</dbReference>
<dbReference type="GO" id="GO:0000028">
    <property type="term" value="P:ribosomal small subunit assembly"/>
    <property type="evidence" value="ECO:0007669"/>
    <property type="project" value="TreeGrafter"/>
</dbReference>
<evidence type="ECO:0000256" key="7">
    <source>
        <dbReference type="PROSITE-ProRule" id="PRU01050"/>
    </source>
</evidence>
<accession>E8MZ37</accession>
<dbReference type="GO" id="GO:0003924">
    <property type="term" value="F:GTPase activity"/>
    <property type="evidence" value="ECO:0007669"/>
    <property type="project" value="UniProtKB-UniRule"/>
</dbReference>
<keyword evidence="6" id="KW-0472">Membrane</keyword>
<dbReference type="InterPro" id="IPR005225">
    <property type="entry name" value="Small_GTP-bd"/>
</dbReference>
<dbReference type="PANTHER" id="PTHR42698">
    <property type="entry name" value="GTPASE ERA"/>
    <property type="match status" value="1"/>
</dbReference>
<dbReference type="SUPFAM" id="SSF54814">
    <property type="entry name" value="Prokaryotic type KH domain (KH-domain type II)"/>
    <property type="match status" value="1"/>
</dbReference>
<evidence type="ECO:0000313" key="12">
    <source>
        <dbReference type="Proteomes" id="UP000008922"/>
    </source>
</evidence>